<reference evidence="3" key="1">
    <citation type="journal article" date="2019" name="Int. J. Syst. Evol. Microbiol.">
        <title>The Global Catalogue of Microorganisms (GCM) 10K type strain sequencing project: providing services to taxonomists for standard genome sequencing and annotation.</title>
        <authorList>
            <consortium name="The Broad Institute Genomics Platform"/>
            <consortium name="The Broad Institute Genome Sequencing Center for Infectious Disease"/>
            <person name="Wu L."/>
            <person name="Ma J."/>
        </authorList>
    </citation>
    <scope>NUCLEOTIDE SEQUENCE [LARGE SCALE GENOMIC DNA]</scope>
    <source>
        <strain evidence="3">CGMCC 1.15197</strain>
    </source>
</reference>
<sequence>MASKYFNPFPPDLSAEELAARQQRQRQAEWGVAVAQLGGGELSAYVLADLQRYIDGELTLDEVAELTNRPNSLSPAYQALVTRAKLSE</sequence>
<dbReference type="CDD" id="cd11586">
    <property type="entry name" value="VbhA_like"/>
    <property type="match status" value="1"/>
</dbReference>
<dbReference type="EMBL" id="BMHT01000005">
    <property type="protein sequence ID" value="GGF15144.1"/>
    <property type="molecule type" value="Genomic_DNA"/>
</dbReference>
<gene>
    <name evidence="2" type="ORF">GCM10011383_28000</name>
</gene>
<dbReference type="InterPro" id="IPR033788">
    <property type="entry name" value="VbhA-like"/>
</dbReference>
<dbReference type="Proteomes" id="UP000632273">
    <property type="component" value="Unassembled WGS sequence"/>
</dbReference>
<evidence type="ECO:0000313" key="3">
    <source>
        <dbReference type="Proteomes" id="UP000632273"/>
    </source>
</evidence>
<dbReference type="InterPro" id="IPR041535">
    <property type="entry name" value="VbhA"/>
</dbReference>
<proteinExistence type="predicted"/>
<protein>
    <recommendedName>
        <fullName evidence="1">Antitoxin VbhA domain-containing protein</fullName>
    </recommendedName>
</protein>
<comment type="caution">
    <text evidence="2">The sequence shown here is derived from an EMBL/GenBank/DDBJ whole genome shotgun (WGS) entry which is preliminary data.</text>
</comment>
<evidence type="ECO:0000259" key="1">
    <source>
        <dbReference type="Pfam" id="PF18495"/>
    </source>
</evidence>
<feature type="domain" description="Antitoxin VbhA" evidence="1">
    <location>
        <begin position="27"/>
        <end position="67"/>
    </location>
</feature>
<accession>A0ABQ1UF80</accession>
<organism evidence="2 3">
    <name type="scientific">Hymenobacter cavernae</name>
    <dbReference type="NCBI Taxonomy" id="2044852"/>
    <lineage>
        <taxon>Bacteria</taxon>
        <taxon>Pseudomonadati</taxon>
        <taxon>Bacteroidota</taxon>
        <taxon>Cytophagia</taxon>
        <taxon>Cytophagales</taxon>
        <taxon>Hymenobacteraceae</taxon>
        <taxon>Hymenobacter</taxon>
    </lineage>
</organism>
<dbReference type="RefSeq" id="WP_188814651.1">
    <property type="nucleotide sequence ID" value="NZ_BMHT01000005.1"/>
</dbReference>
<name>A0ABQ1UF80_9BACT</name>
<dbReference type="InterPro" id="IPR043038">
    <property type="entry name" value="VbhA_sf"/>
</dbReference>
<dbReference type="Gene3D" id="1.10.8.1050">
    <property type="entry name" value="Antitoxin VbhA-like"/>
    <property type="match status" value="1"/>
</dbReference>
<evidence type="ECO:0000313" key="2">
    <source>
        <dbReference type="EMBL" id="GGF15144.1"/>
    </source>
</evidence>
<keyword evidence="3" id="KW-1185">Reference proteome</keyword>
<dbReference type="Pfam" id="PF18495">
    <property type="entry name" value="VbhA"/>
    <property type="match status" value="1"/>
</dbReference>